<accession>A0A0K2TEA4</accession>
<dbReference type="SUPFAM" id="SSF53383">
    <property type="entry name" value="PLP-dependent transferases"/>
    <property type="match status" value="1"/>
</dbReference>
<evidence type="ECO:0000256" key="3">
    <source>
        <dbReference type="ARBA" id="ARBA00012876"/>
    </source>
</evidence>
<dbReference type="InterPro" id="IPR005814">
    <property type="entry name" value="Aminotrans_3"/>
</dbReference>
<reference evidence="13" key="1">
    <citation type="submission" date="2014-05" db="EMBL/GenBank/DDBJ databases">
        <authorList>
            <person name="Chronopoulou M."/>
        </authorList>
    </citation>
    <scope>NUCLEOTIDE SEQUENCE</scope>
    <source>
        <tissue evidence="13">Whole organism</tissue>
    </source>
</reference>
<evidence type="ECO:0000256" key="1">
    <source>
        <dbReference type="ARBA" id="ARBA00001933"/>
    </source>
</evidence>
<dbReference type="OrthoDB" id="5419315at2759"/>
<dbReference type="EC" id="2.6.1.22" evidence="3"/>
<evidence type="ECO:0000256" key="5">
    <source>
        <dbReference type="ARBA" id="ARBA00022576"/>
    </source>
</evidence>
<dbReference type="RefSeq" id="XP_040576248.1">
    <property type="nucleotide sequence ID" value="XM_040720314.2"/>
</dbReference>
<evidence type="ECO:0000313" key="13">
    <source>
        <dbReference type="EMBL" id="CDW23907.1"/>
    </source>
</evidence>
<evidence type="ECO:0000256" key="6">
    <source>
        <dbReference type="ARBA" id="ARBA00022679"/>
    </source>
</evidence>
<dbReference type="InterPro" id="IPR015422">
    <property type="entry name" value="PyrdxlP-dep_Trfase_small"/>
</dbReference>
<dbReference type="GO" id="GO:0034386">
    <property type="term" value="F:4-aminobutyrate:2-oxoglutarate transaminase activity"/>
    <property type="evidence" value="ECO:0007669"/>
    <property type="project" value="UniProtKB-EC"/>
</dbReference>
<dbReference type="KEGG" id="lsm:121125180"/>
<dbReference type="InterPro" id="IPR015424">
    <property type="entry name" value="PyrdxlP-dep_Trfase"/>
</dbReference>
<sequence>MMIRNAAYTTKSSLRMVSCRYFSGEPACPSVTTPIPGPKSKALMDDLNKIQSMDSVSFFVDYEKSYGNYIIDADGNTILDMFTNISSIPIGYNHPALLNAFNSESKIKQLVNRPALGVYPGVNWSQQLRDILVSAAPKGLDQVTTMMCGSCSNENAFKLMFFKYMDKQRGGRAFNDEENESCMVNLAPGTPNLAVLSFHGGFHGRTAASLSCTHSKAIHKLDIPLFQWPACDFPRYKYPLHENERENRLEDDRCLAQVEETIEAQEKKGVPVTGIIVEPIQCEGGDNIGSNYWFQQLQKICSKYDIVYHIDEVQTGGGPSGKLWAHEWFELDGPPDVVTFSKKMLTGGLYHKKELRPKQGFRIFNTWVGDPGKLILLDAVLKTINEEKLLDLTMKTGEALRVGLDDLTAQFPGILSAPRGMGTLRAVDINTPARRDEIIGKFRAEGINVGGCGFSALRLRPALIFGPKHAEMFLDTFKKILKSY</sequence>
<dbReference type="EC" id="2.6.1.19" evidence="4"/>
<evidence type="ECO:0000256" key="12">
    <source>
        <dbReference type="RuleBase" id="RU003560"/>
    </source>
</evidence>
<evidence type="ECO:0000256" key="11">
    <source>
        <dbReference type="ARBA" id="ARBA00031787"/>
    </source>
</evidence>
<dbReference type="EMBL" id="HACA01006547">
    <property type="protein sequence ID" value="CDW23908.1"/>
    <property type="molecule type" value="Transcribed_RNA"/>
</dbReference>
<dbReference type="GO" id="GO:0005739">
    <property type="term" value="C:mitochondrion"/>
    <property type="evidence" value="ECO:0007669"/>
    <property type="project" value="TreeGrafter"/>
</dbReference>
<dbReference type="GO" id="GO:0047298">
    <property type="term" value="F:(S)-3-amino-2-methylpropionate transaminase activity"/>
    <property type="evidence" value="ECO:0007669"/>
    <property type="project" value="UniProtKB-EC"/>
</dbReference>
<dbReference type="EMBL" id="HACA01006546">
    <property type="protein sequence ID" value="CDW23907.1"/>
    <property type="molecule type" value="Transcribed_RNA"/>
</dbReference>
<dbReference type="CTD" id="40188"/>
<dbReference type="GeneID" id="121125180"/>
<organism evidence="13">
    <name type="scientific">Lepeophtheirus salmonis</name>
    <name type="common">Salmon louse</name>
    <name type="synonym">Caligus salmonis</name>
    <dbReference type="NCBI Taxonomy" id="72036"/>
    <lineage>
        <taxon>Eukaryota</taxon>
        <taxon>Metazoa</taxon>
        <taxon>Ecdysozoa</taxon>
        <taxon>Arthropoda</taxon>
        <taxon>Crustacea</taxon>
        <taxon>Multicrustacea</taxon>
        <taxon>Hexanauplia</taxon>
        <taxon>Copepoda</taxon>
        <taxon>Siphonostomatoida</taxon>
        <taxon>Caligidae</taxon>
        <taxon>Lepeophtheirus</taxon>
    </lineage>
</organism>
<evidence type="ECO:0000256" key="8">
    <source>
        <dbReference type="ARBA" id="ARBA00029760"/>
    </source>
</evidence>
<dbReference type="GO" id="GO:0030170">
    <property type="term" value="F:pyridoxal phosphate binding"/>
    <property type="evidence" value="ECO:0007669"/>
    <property type="project" value="InterPro"/>
</dbReference>
<keyword evidence="7 12" id="KW-0663">Pyridoxal phosphate</keyword>
<dbReference type="FunFam" id="3.40.640.10:FF:000219">
    <property type="entry name" value="Aminotransferase PigE"/>
    <property type="match status" value="1"/>
</dbReference>
<dbReference type="RefSeq" id="XP_071747439.1">
    <property type="nucleotide sequence ID" value="XM_071891338.1"/>
</dbReference>
<dbReference type="PANTHER" id="PTHR43206:SF1">
    <property type="entry name" value="4-AMINOBUTYRATE AMINOTRANSFERASE, MITOCHONDRIAL"/>
    <property type="match status" value="1"/>
</dbReference>
<evidence type="ECO:0000256" key="4">
    <source>
        <dbReference type="ARBA" id="ARBA00012912"/>
    </source>
</evidence>
<evidence type="ECO:0000256" key="2">
    <source>
        <dbReference type="ARBA" id="ARBA00008954"/>
    </source>
</evidence>
<dbReference type="CDD" id="cd00610">
    <property type="entry name" value="OAT_like"/>
    <property type="match status" value="1"/>
</dbReference>
<dbReference type="Pfam" id="PF00202">
    <property type="entry name" value="Aminotran_3"/>
    <property type="match status" value="1"/>
</dbReference>
<proteinExistence type="inferred from homology"/>
<dbReference type="Gene3D" id="3.40.640.10">
    <property type="entry name" value="Type I PLP-dependent aspartate aminotransferase-like (Major domain)"/>
    <property type="match status" value="1"/>
</dbReference>
<keyword evidence="6" id="KW-0808">Transferase</keyword>
<dbReference type="AlphaFoldDB" id="A0A0K2TEA4"/>
<dbReference type="EMBL" id="HACA01006545">
    <property type="protein sequence ID" value="CDW23906.1"/>
    <property type="molecule type" value="Transcribed_RNA"/>
</dbReference>
<comment type="similarity">
    <text evidence="2 12">Belongs to the class-III pyridoxal-phosphate-dependent aminotransferase family.</text>
</comment>
<dbReference type="Gene3D" id="3.90.1150.10">
    <property type="entry name" value="Aspartate Aminotransferase, domain 1"/>
    <property type="match status" value="1"/>
</dbReference>
<evidence type="ECO:0000256" key="9">
    <source>
        <dbReference type="ARBA" id="ARBA00030204"/>
    </source>
</evidence>
<keyword evidence="5" id="KW-0032">Aminotransferase</keyword>
<dbReference type="InterPro" id="IPR004631">
    <property type="entry name" value="4NH2But_aminotransferase_euk"/>
</dbReference>
<dbReference type="PIRSF" id="PIRSF000521">
    <property type="entry name" value="Transaminase_4ab_Lys_Orn"/>
    <property type="match status" value="1"/>
</dbReference>
<evidence type="ECO:0000256" key="10">
    <source>
        <dbReference type="ARBA" id="ARBA00030857"/>
    </source>
</evidence>
<dbReference type="RefSeq" id="XP_040576249.1">
    <property type="nucleotide sequence ID" value="XM_040720315.2"/>
</dbReference>
<name>A0A0K2TEA4_LEPSM</name>
<dbReference type="InterPro" id="IPR015421">
    <property type="entry name" value="PyrdxlP-dep_Trfase_major"/>
</dbReference>
<evidence type="ECO:0000256" key="7">
    <source>
        <dbReference type="ARBA" id="ARBA00022898"/>
    </source>
</evidence>
<protein>
    <recommendedName>
        <fullName evidence="10">(S)-3-amino-2-methylpropionate transaminase</fullName>
        <ecNumber evidence="4">2.6.1.19</ecNumber>
        <ecNumber evidence="3">2.6.1.22</ecNumber>
    </recommendedName>
    <alternativeName>
        <fullName evidence="11">GABA aminotransferase</fullName>
    </alternativeName>
    <alternativeName>
        <fullName evidence="9">Gamma-amino-N-butyrate transaminase</fullName>
    </alternativeName>
    <alternativeName>
        <fullName evidence="8">L-AIBAT</fullName>
    </alternativeName>
</protein>
<comment type="cofactor">
    <cofactor evidence="1">
        <name>pyridoxal 5'-phosphate</name>
        <dbReference type="ChEBI" id="CHEBI:597326"/>
    </cofactor>
</comment>
<dbReference type="NCBIfam" id="TIGR00699">
    <property type="entry name" value="GABAtrns_euk"/>
    <property type="match status" value="1"/>
</dbReference>
<dbReference type="PANTHER" id="PTHR43206">
    <property type="entry name" value="AMINOTRANSFERASE"/>
    <property type="match status" value="1"/>
</dbReference>
<dbReference type="GO" id="GO:0009450">
    <property type="term" value="P:gamma-aminobutyric acid catabolic process"/>
    <property type="evidence" value="ECO:0007669"/>
    <property type="project" value="TreeGrafter"/>
</dbReference>